<evidence type="ECO:0000256" key="2">
    <source>
        <dbReference type="ARBA" id="ARBA00009347"/>
    </source>
</evidence>
<dbReference type="Gene3D" id="1.20.140.10">
    <property type="entry name" value="Butyryl-CoA Dehydrogenase, subunit A, domain 3"/>
    <property type="match status" value="1"/>
</dbReference>
<dbReference type="EMBL" id="JACHNF010000001">
    <property type="protein sequence ID" value="MBB5979926.1"/>
    <property type="molecule type" value="Genomic_DNA"/>
</dbReference>
<accession>A0A841DT52</accession>
<protein>
    <submittedName>
        <fullName evidence="11">Acyl-CoA dehydrogenase</fullName>
        <ecNumber evidence="11">1.3.8.7</ecNumber>
    </submittedName>
</protein>
<dbReference type="InterPro" id="IPR009075">
    <property type="entry name" value="AcylCo_DH/oxidase_C"/>
</dbReference>
<proteinExistence type="inferred from homology"/>
<evidence type="ECO:0000259" key="10">
    <source>
        <dbReference type="Pfam" id="PF02771"/>
    </source>
</evidence>
<evidence type="ECO:0000256" key="3">
    <source>
        <dbReference type="ARBA" id="ARBA00011738"/>
    </source>
</evidence>
<dbReference type="RefSeq" id="WP_184835255.1">
    <property type="nucleotide sequence ID" value="NZ_BAAAVN010000006.1"/>
</dbReference>
<comment type="subunit">
    <text evidence="3">Homodimer.</text>
</comment>
<evidence type="ECO:0000259" key="9">
    <source>
        <dbReference type="Pfam" id="PF02770"/>
    </source>
</evidence>
<evidence type="ECO:0000313" key="11">
    <source>
        <dbReference type="EMBL" id="MBB5979926.1"/>
    </source>
</evidence>
<keyword evidence="4 7" id="KW-0285">Flavoprotein</keyword>
<dbReference type="AlphaFoldDB" id="A0A841DT52"/>
<dbReference type="Gene3D" id="1.10.540.10">
    <property type="entry name" value="Acyl-CoA dehydrogenase/oxidase, N-terminal domain"/>
    <property type="match status" value="1"/>
</dbReference>
<dbReference type="GO" id="GO:0033539">
    <property type="term" value="P:fatty acid beta-oxidation using acyl-CoA dehydrogenase"/>
    <property type="evidence" value="ECO:0007669"/>
    <property type="project" value="TreeGrafter"/>
</dbReference>
<dbReference type="GO" id="GO:0070991">
    <property type="term" value="F:medium-chain fatty acyl-CoA dehydrogenase activity"/>
    <property type="evidence" value="ECO:0007669"/>
    <property type="project" value="UniProtKB-EC"/>
</dbReference>
<comment type="cofactor">
    <cofactor evidence="1 7">
        <name>FAD</name>
        <dbReference type="ChEBI" id="CHEBI:57692"/>
    </cofactor>
</comment>
<dbReference type="InterPro" id="IPR006089">
    <property type="entry name" value="Acyl-CoA_DH_CS"/>
</dbReference>
<keyword evidence="5 7" id="KW-0274">FAD</keyword>
<dbReference type="GO" id="GO:0005737">
    <property type="term" value="C:cytoplasm"/>
    <property type="evidence" value="ECO:0007669"/>
    <property type="project" value="TreeGrafter"/>
</dbReference>
<keyword evidence="12" id="KW-1185">Reference proteome</keyword>
<dbReference type="InterPro" id="IPR009100">
    <property type="entry name" value="AcylCoA_DH/oxidase_NM_dom_sf"/>
</dbReference>
<dbReference type="GO" id="GO:0050660">
    <property type="term" value="F:flavin adenine dinucleotide binding"/>
    <property type="evidence" value="ECO:0007669"/>
    <property type="project" value="InterPro"/>
</dbReference>
<dbReference type="PANTHER" id="PTHR48083:SF13">
    <property type="entry name" value="ACYL-COA DEHYDROGENASE FAMILY MEMBER 11"/>
    <property type="match status" value="1"/>
</dbReference>
<keyword evidence="6 7" id="KW-0560">Oxidoreductase</keyword>
<comment type="similarity">
    <text evidence="2 7">Belongs to the acyl-CoA dehydrogenase family.</text>
</comment>
<evidence type="ECO:0000313" key="12">
    <source>
        <dbReference type="Proteomes" id="UP000558997"/>
    </source>
</evidence>
<evidence type="ECO:0000256" key="5">
    <source>
        <dbReference type="ARBA" id="ARBA00022827"/>
    </source>
</evidence>
<sequence length="413" mass="45178">MIDFSFPAELEDLRARVAAFVDGTVLPAEKQLGERPYWELVAELQPQARAAGLWCPFIPTEHGGMGLGHLGNALVQLEVGRSFSGLGGWALNCMSPTDATMLTILDHGSADQHERFLRPLVDGRSRVCFSMTEKNVAGSNATGLETTARLEGDTWILNGEKWFSSGATTSDLAMIIAKSDPDAPRHRQCSAFLVELPATGYRILRDIPVLGDVGQPAVQDEIVHGHAEVRIEELEVPAANLVGVRGDGFLVAQHRLGYGRLRHGMRSIAKAQAALDMAAKRCVERSMFGRRLGDLQGVQWQLADCARDLYIARLMVLHIAYKLENGDDIATENAIAKVFVADMLSSVIDRALQLHGSHGYSLDLPLARWYAEARGHHLIDGPDEVHRWKSGRRVIEAFERTGTTASVAGGDLF</sequence>
<dbReference type="InterPro" id="IPR050741">
    <property type="entry name" value="Acyl-CoA_dehydrogenase"/>
</dbReference>
<dbReference type="Pfam" id="PF02771">
    <property type="entry name" value="Acyl-CoA_dh_N"/>
    <property type="match status" value="1"/>
</dbReference>
<evidence type="ECO:0000256" key="6">
    <source>
        <dbReference type="ARBA" id="ARBA00023002"/>
    </source>
</evidence>
<evidence type="ECO:0000256" key="7">
    <source>
        <dbReference type="RuleBase" id="RU362125"/>
    </source>
</evidence>
<dbReference type="InterPro" id="IPR046373">
    <property type="entry name" value="Acyl-CoA_Oxase/DH_mid-dom_sf"/>
</dbReference>
<dbReference type="InterPro" id="IPR013786">
    <property type="entry name" value="AcylCoA_DH/ox_N"/>
</dbReference>
<evidence type="ECO:0000256" key="4">
    <source>
        <dbReference type="ARBA" id="ARBA00022630"/>
    </source>
</evidence>
<comment type="caution">
    <text evidence="11">The sequence shown here is derived from an EMBL/GenBank/DDBJ whole genome shotgun (WGS) entry which is preliminary data.</text>
</comment>
<evidence type="ECO:0000256" key="1">
    <source>
        <dbReference type="ARBA" id="ARBA00001974"/>
    </source>
</evidence>
<gene>
    <name evidence="11" type="ORF">HDA44_003267</name>
</gene>
<reference evidence="11 12" key="1">
    <citation type="submission" date="2020-08" db="EMBL/GenBank/DDBJ databases">
        <title>Sequencing the genomes of 1000 actinobacteria strains.</title>
        <authorList>
            <person name="Klenk H.-P."/>
        </authorList>
    </citation>
    <scope>NUCLEOTIDE SEQUENCE [LARGE SCALE GENOMIC DNA]</scope>
    <source>
        <strain evidence="11 12">DSM 17294</strain>
    </source>
</reference>
<feature type="domain" description="Acyl-CoA oxidase/dehydrogenase middle" evidence="9">
    <location>
        <begin position="128"/>
        <end position="211"/>
    </location>
</feature>
<dbReference type="SUPFAM" id="SSF56645">
    <property type="entry name" value="Acyl-CoA dehydrogenase NM domain-like"/>
    <property type="match status" value="1"/>
</dbReference>
<dbReference type="EC" id="1.3.8.7" evidence="11"/>
<feature type="domain" description="Acyl-CoA dehydrogenase/oxidase N-terminal" evidence="10">
    <location>
        <begin position="8"/>
        <end position="123"/>
    </location>
</feature>
<dbReference type="InterPro" id="IPR036250">
    <property type="entry name" value="AcylCo_DH-like_C"/>
</dbReference>
<dbReference type="Pfam" id="PF00441">
    <property type="entry name" value="Acyl-CoA_dh_1"/>
    <property type="match status" value="1"/>
</dbReference>
<dbReference type="InterPro" id="IPR037069">
    <property type="entry name" value="AcylCoA_DH/ox_N_sf"/>
</dbReference>
<dbReference type="PROSITE" id="PS00073">
    <property type="entry name" value="ACYL_COA_DH_2"/>
    <property type="match status" value="1"/>
</dbReference>
<organism evidence="11 12">
    <name type="scientific">Kribbella solani</name>
    <dbReference type="NCBI Taxonomy" id="236067"/>
    <lineage>
        <taxon>Bacteria</taxon>
        <taxon>Bacillati</taxon>
        <taxon>Actinomycetota</taxon>
        <taxon>Actinomycetes</taxon>
        <taxon>Propionibacteriales</taxon>
        <taxon>Kribbellaceae</taxon>
        <taxon>Kribbella</taxon>
    </lineage>
</organism>
<dbReference type="Pfam" id="PF02770">
    <property type="entry name" value="Acyl-CoA_dh_M"/>
    <property type="match status" value="1"/>
</dbReference>
<name>A0A841DT52_9ACTN</name>
<evidence type="ECO:0000259" key="8">
    <source>
        <dbReference type="Pfam" id="PF00441"/>
    </source>
</evidence>
<dbReference type="InterPro" id="IPR006091">
    <property type="entry name" value="Acyl-CoA_Oxase/DH_mid-dom"/>
</dbReference>
<dbReference type="Proteomes" id="UP000558997">
    <property type="component" value="Unassembled WGS sequence"/>
</dbReference>
<dbReference type="PANTHER" id="PTHR48083">
    <property type="entry name" value="MEDIUM-CHAIN SPECIFIC ACYL-COA DEHYDROGENASE, MITOCHONDRIAL-RELATED"/>
    <property type="match status" value="1"/>
</dbReference>
<feature type="domain" description="Acyl-CoA dehydrogenase/oxidase C-terminal" evidence="8">
    <location>
        <begin position="246"/>
        <end position="394"/>
    </location>
</feature>
<dbReference type="Gene3D" id="2.40.110.10">
    <property type="entry name" value="Butyryl-CoA Dehydrogenase, subunit A, domain 2"/>
    <property type="match status" value="1"/>
</dbReference>
<dbReference type="SUPFAM" id="SSF47203">
    <property type="entry name" value="Acyl-CoA dehydrogenase C-terminal domain-like"/>
    <property type="match status" value="1"/>
</dbReference>